<evidence type="ECO:0000256" key="5">
    <source>
        <dbReference type="ARBA" id="ARBA00022801"/>
    </source>
</evidence>
<reference evidence="11" key="1">
    <citation type="submission" date="2011-12" db="EMBL/GenBank/DDBJ databases">
        <title>Complete genome sequence of Streptomyces cattleya strain DSM 46488.</title>
        <authorList>
            <person name="Ou H.-Y."/>
            <person name="Li P."/>
            <person name="Zhao C."/>
            <person name="O'Hagan D."/>
            <person name="Deng Z."/>
        </authorList>
    </citation>
    <scope>NUCLEOTIDE SEQUENCE [LARGE SCALE GENOMIC DNA]</scope>
    <source>
        <strain evidence="11">ATCC 35852 / DSM 46488 / JCM 4925 / NBRC 14057 / NRRL 8057</strain>
    </source>
</reference>
<evidence type="ECO:0000313" key="10">
    <source>
        <dbReference type="EMBL" id="AEW93121.1"/>
    </source>
</evidence>
<dbReference type="PANTHER" id="PTHR31956">
    <property type="entry name" value="NON-SPECIFIC PHOSPHOLIPASE C4-RELATED"/>
    <property type="match status" value="1"/>
</dbReference>
<evidence type="ECO:0000256" key="1">
    <source>
        <dbReference type="ARBA" id="ARBA00004191"/>
    </source>
</evidence>
<evidence type="ECO:0000259" key="9">
    <source>
        <dbReference type="Pfam" id="PF05506"/>
    </source>
</evidence>
<dbReference type="HOGENOM" id="CLU_008770_1_0_11"/>
<evidence type="ECO:0000256" key="3">
    <source>
        <dbReference type="ARBA" id="ARBA00012018"/>
    </source>
</evidence>
<evidence type="ECO:0000256" key="8">
    <source>
        <dbReference type="SAM" id="MobiDB-lite"/>
    </source>
</evidence>
<name>G8WW28_STREN</name>
<evidence type="ECO:0000313" key="11">
    <source>
        <dbReference type="Proteomes" id="UP000007842"/>
    </source>
</evidence>
<dbReference type="GO" id="GO:0034480">
    <property type="term" value="F:phosphatidylcholine phospholipase C activity"/>
    <property type="evidence" value="ECO:0007669"/>
    <property type="project" value="UniProtKB-EC"/>
</dbReference>
<accession>G8WW28</accession>
<dbReference type="STRING" id="1003195.SCATT_07500"/>
<dbReference type="Gene3D" id="3.40.720.10">
    <property type="entry name" value="Alkaline Phosphatase, subunit A"/>
    <property type="match status" value="2"/>
</dbReference>
<dbReference type="EC" id="3.1.4.3" evidence="3"/>
<feature type="region of interest" description="Disordered" evidence="8">
    <location>
        <begin position="557"/>
        <end position="582"/>
    </location>
</feature>
<dbReference type="KEGG" id="scy:SCATT_07500"/>
<evidence type="ECO:0000256" key="4">
    <source>
        <dbReference type="ARBA" id="ARBA00022512"/>
    </source>
</evidence>
<dbReference type="Pfam" id="PF05506">
    <property type="entry name" value="PLipase_C_C"/>
    <property type="match status" value="2"/>
</dbReference>
<dbReference type="NCBIfam" id="TIGR03396">
    <property type="entry name" value="PC_PLC"/>
    <property type="match status" value="1"/>
</dbReference>
<dbReference type="EMBL" id="CP003219">
    <property type="protein sequence ID" value="AEW93121.1"/>
    <property type="molecule type" value="Genomic_DNA"/>
</dbReference>
<organism evidence="10 11">
    <name type="scientific">Streptantibioticus cattleyicolor (strain ATCC 35852 / DSM 46488 / JCM 4925 / NBRC 14057 / NRRL 8057)</name>
    <name type="common">Streptomyces cattleya</name>
    <dbReference type="NCBI Taxonomy" id="1003195"/>
    <lineage>
        <taxon>Bacteria</taxon>
        <taxon>Bacillati</taxon>
        <taxon>Actinomycetota</taxon>
        <taxon>Actinomycetes</taxon>
        <taxon>Kitasatosporales</taxon>
        <taxon>Streptomycetaceae</taxon>
        <taxon>Streptantibioticus</taxon>
    </lineage>
</organism>
<dbReference type="eggNOG" id="COG3511">
    <property type="taxonomic scope" value="Bacteria"/>
</dbReference>
<sequence>MRPLERAVTGTERPNARATIGGVLSLAGARLDNPRGTALDAGRGPRAGPAARAGQRFVSARRASSGGMTESGFFVVCTTPCVQQLSTPRCADVDAAVASGPFNRRVPNTSNEGAALTPLSRRGFLGAAAGTSAAAALGALPASIQQAMAAAPAGGTLDSVEHVVIFMQENRSFDHYFGTLKGVRGFGDRSRLRFPGGSDVLHQTTLGPSGGSVLLPWHLDTATTNAQRVRDLDHGWSGTHNAWNGGNYNNWIPAKSAWTMGYYQRADIPFQYALAEAFTLCDQYFCSVQGPTNPNRLYQWTGWIDPNGTAGGPVTDNSEAGYSWTTYAERLEAAGLTWRVYQQQDNYDDNPLAWFQQFKNAPTTSSLYVNGMQRRSADAFNDDVRNNTLSAVSWVVAPTNQSEHPAYPPAYGADYTASYVLQSLAANPEVWAKTVVFLNFDENDGFFDHVAPPVPPSGTPDEFIGGAPIGLGPRVPMIVISPWSRGGYVNSEVADHTSVLRFLENWTGVREPNISAWRRTVCGDLMSAFDFTTANTTFPALPDTKALVAACDQENSLPAANPPATSPAPVQEPGTRPARRIGYGFDTTSWTDTGTGRLWIKVTNTGTLGAGFAIYTVNHRAYANWRYTAPVGGSFQDYFSPLTYGGGLYDIDLHGPDGYLRGFQGDVRTWSSTTKGHPEAAVTIAPATPQQLTLTLTNGGAAAITYTIGGTTATTATVPAGGSKTLTLGVATDGSYDYTVTADTGDGFARRFAGRTYPAA</sequence>
<keyword evidence="4" id="KW-0134">Cell wall</keyword>
<dbReference type="AlphaFoldDB" id="G8WW28"/>
<dbReference type="InterPro" id="IPR017767">
    <property type="entry name" value="PC-PLC"/>
</dbReference>
<dbReference type="Pfam" id="PF04185">
    <property type="entry name" value="Phosphoesterase"/>
    <property type="match status" value="1"/>
</dbReference>
<keyword evidence="11" id="KW-1185">Reference proteome</keyword>
<evidence type="ECO:0000256" key="7">
    <source>
        <dbReference type="ARBA" id="ARBA00048421"/>
    </source>
</evidence>
<comment type="similarity">
    <text evidence="2">Belongs to the bacterial phospholipase C family.</text>
</comment>
<protein>
    <recommendedName>
        <fullName evidence="3">phospholipase C</fullName>
        <ecNumber evidence="3">3.1.4.3</ecNumber>
    </recommendedName>
</protein>
<gene>
    <name evidence="10" type="ordered locus">SCATT_07500</name>
</gene>
<keyword evidence="4" id="KW-0964">Secreted</keyword>
<dbReference type="PATRIC" id="fig|1003195.29.peg.755"/>
<proteinExistence type="inferred from homology"/>
<evidence type="ECO:0000256" key="2">
    <source>
        <dbReference type="ARBA" id="ARBA00009717"/>
    </source>
</evidence>
<comment type="subcellular location">
    <subcellularLocation>
        <location evidence="1">Secreted</location>
        <location evidence="1">Cell wall</location>
    </subcellularLocation>
</comment>
<dbReference type="InterPro" id="IPR007312">
    <property type="entry name" value="Phosphoesterase"/>
</dbReference>
<keyword evidence="5" id="KW-0378">Hydrolase</keyword>
<dbReference type="Proteomes" id="UP000007842">
    <property type="component" value="Chromosome"/>
</dbReference>
<dbReference type="GO" id="GO:0016042">
    <property type="term" value="P:lipid catabolic process"/>
    <property type="evidence" value="ECO:0007669"/>
    <property type="project" value="InterPro"/>
</dbReference>
<dbReference type="PROSITE" id="PS51318">
    <property type="entry name" value="TAT"/>
    <property type="match status" value="1"/>
</dbReference>
<evidence type="ECO:0000256" key="6">
    <source>
        <dbReference type="ARBA" id="ARBA00023026"/>
    </source>
</evidence>
<dbReference type="InterPro" id="IPR008475">
    <property type="entry name" value="PLipase_C_C"/>
</dbReference>
<keyword evidence="6" id="KW-0843">Virulence</keyword>
<dbReference type="InterPro" id="IPR006311">
    <property type="entry name" value="TAT_signal"/>
</dbReference>
<dbReference type="PANTHER" id="PTHR31956:SF1">
    <property type="entry name" value="NON-SPECIFIC PHOSPHOLIPASE C1"/>
    <property type="match status" value="1"/>
</dbReference>
<dbReference type="CDD" id="cd16014">
    <property type="entry name" value="PLC"/>
    <property type="match status" value="1"/>
</dbReference>
<feature type="domain" description="Bacterial phospholipase C C-terminal" evidence="9">
    <location>
        <begin position="577"/>
        <end position="666"/>
    </location>
</feature>
<comment type="catalytic activity">
    <reaction evidence="7">
        <text>a 1,2-diacyl-sn-glycero-3-phosphocholine + H2O = phosphocholine + a 1,2-diacyl-sn-glycerol + H(+)</text>
        <dbReference type="Rhea" id="RHEA:10604"/>
        <dbReference type="ChEBI" id="CHEBI:15377"/>
        <dbReference type="ChEBI" id="CHEBI:15378"/>
        <dbReference type="ChEBI" id="CHEBI:17815"/>
        <dbReference type="ChEBI" id="CHEBI:57643"/>
        <dbReference type="ChEBI" id="CHEBI:295975"/>
        <dbReference type="EC" id="3.1.4.3"/>
    </reaction>
    <physiologicalReaction direction="left-to-right" evidence="7">
        <dbReference type="Rhea" id="RHEA:10605"/>
    </physiologicalReaction>
</comment>
<feature type="domain" description="Bacterial phospholipase C C-terminal" evidence="9">
    <location>
        <begin position="678"/>
        <end position="755"/>
    </location>
</feature>
<dbReference type="InterPro" id="IPR017850">
    <property type="entry name" value="Alkaline_phosphatase_core_sf"/>
</dbReference>